<dbReference type="Gene3D" id="3.20.20.70">
    <property type="entry name" value="Aldolase class I"/>
    <property type="match status" value="1"/>
</dbReference>
<evidence type="ECO:0000256" key="7">
    <source>
        <dbReference type="ARBA" id="ARBA00023033"/>
    </source>
</evidence>
<accession>A0A0D0H6F8</accession>
<evidence type="ECO:0000256" key="8">
    <source>
        <dbReference type="ARBA" id="ARBA00031155"/>
    </source>
</evidence>
<dbReference type="InterPro" id="IPR001295">
    <property type="entry name" value="Dihydroorotate_DH_CS"/>
</dbReference>
<keyword evidence="4" id="KW-0285">Flavoprotein</keyword>
<evidence type="ECO:0000313" key="11">
    <source>
        <dbReference type="Proteomes" id="UP000032120"/>
    </source>
</evidence>
<evidence type="ECO:0000313" key="10">
    <source>
        <dbReference type="EMBL" id="KIP52770.1"/>
    </source>
</evidence>
<dbReference type="Proteomes" id="UP000032120">
    <property type="component" value="Unassembled WGS sequence"/>
</dbReference>
<dbReference type="PANTHER" id="PTHR42747:SF3">
    <property type="entry name" value="NITRONATE MONOOXYGENASE-RELATED"/>
    <property type="match status" value="1"/>
</dbReference>
<dbReference type="GO" id="GO:0016627">
    <property type="term" value="F:oxidoreductase activity, acting on the CH-CH group of donors"/>
    <property type="evidence" value="ECO:0007669"/>
    <property type="project" value="InterPro"/>
</dbReference>
<keyword evidence="6" id="KW-0560">Oxidoreductase</keyword>
<evidence type="ECO:0000256" key="4">
    <source>
        <dbReference type="ARBA" id="ARBA00022630"/>
    </source>
</evidence>
<organism evidence="10 11">
    <name type="scientific">Leucobacter komagatae</name>
    <dbReference type="NCBI Taxonomy" id="55969"/>
    <lineage>
        <taxon>Bacteria</taxon>
        <taxon>Bacillati</taxon>
        <taxon>Actinomycetota</taxon>
        <taxon>Actinomycetes</taxon>
        <taxon>Micrococcales</taxon>
        <taxon>Microbacteriaceae</taxon>
        <taxon>Leucobacter</taxon>
    </lineage>
</organism>
<dbReference type="PANTHER" id="PTHR42747">
    <property type="entry name" value="NITRONATE MONOOXYGENASE-RELATED"/>
    <property type="match status" value="1"/>
</dbReference>
<dbReference type="GO" id="GO:0018580">
    <property type="term" value="F:nitronate monooxygenase activity"/>
    <property type="evidence" value="ECO:0007669"/>
    <property type="project" value="InterPro"/>
</dbReference>
<evidence type="ECO:0000256" key="2">
    <source>
        <dbReference type="ARBA" id="ARBA00009881"/>
    </source>
</evidence>
<dbReference type="AlphaFoldDB" id="A0A0D0H6F8"/>
<keyword evidence="10" id="KW-0223">Dioxygenase</keyword>
<dbReference type="GO" id="GO:0051213">
    <property type="term" value="F:dioxygenase activity"/>
    <property type="evidence" value="ECO:0007669"/>
    <property type="project" value="UniProtKB-KW"/>
</dbReference>
<evidence type="ECO:0000256" key="3">
    <source>
        <dbReference type="ARBA" id="ARBA00022575"/>
    </source>
</evidence>
<comment type="caution">
    <text evidence="10">The sequence shown here is derived from an EMBL/GenBank/DDBJ whole genome shotgun (WGS) entry which is preliminary data.</text>
</comment>
<dbReference type="CDD" id="cd04730">
    <property type="entry name" value="NPD_like"/>
    <property type="match status" value="1"/>
</dbReference>
<reference evidence="10 11" key="1">
    <citation type="submission" date="2015-01" db="EMBL/GenBank/DDBJ databases">
        <title>Draft genome sequence of Leucobacter komagatae strain VKM ST2845.</title>
        <authorList>
            <person name="Karlyshev A.V."/>
            <person name="Kudryashova E.B."/>
        </authorList>
    </citation>
    <scope>NUCLEOTIDE SEQUENCE [LARGE SCALE GENOMIC DNA]</scope>
    <source>
        <strain evidence="10 11">VKM ST2845</strain>
    </source>
</reference>
<name>A0A0D0H6F8_9MICO</name>
<evidence type="ECO:0000256" key="9">
    <source>
        <dbReference type="ARBA" id="ARBA00049401"/>
    </source>
</evidence>
<dbReference type="InterPro" id="IPR013785">
    <property type="entry name" value="Aldolase_TIM"/>
</dbReference>
<dbReference type="InterPro" id="IPR004136">
    <property type="entry name" value="NMO"/>
</dbReference>
<keyword evidence="7" id="KW-0503">Monooxygenase</keyword>
<evidence type="ECO:0000256" key="1">
    <source>
        <dbReference type="ARBA" id="ARBA00001917"/>
    </source>
</evidence>
<evidence type="ECO:0000256" key="5">
    <source>
        <dbReference type="ARBA" id="ARBA00022643"/>
    </source>
</evidence>
<keyword evidence="5" id="KW-0288">FMN</keyword>
<evidence type="ECO:0000256" key="6">
    <source>
        <dbReference type="ARBA" id="ARBA00023002"/>
    </source>
</evidence>
<comment type="catalytic activity">
    <reaction evidence="9">
        <text>3 propionate 3-nitronate + 3 O2 + H2O = 3 3-oxopropanoate + 2 nitrate + nitrite + H2O2 + 3 H(+)</text>
        <dbReference type="Rhea" id="RHEA:57332"/>
        <dbReference type="ChEBI" id="CHEBI:15377"/>
        <dbReference type="ChEBI" id="CHEBI:15378"/>
        <dbReference type="ChEBI" id="CHEBI:15379"/>
        <dbReference type="ChEBI" id="CHEBI:16240"/>
        <dbReference type="ChEBI" id="CHEBI:16301"/>
        <dbReference type="ChEBI" id="CHEBI:17632"/>
        <dbReference type="ChEBI" id="CHEBI:33190"/>
        <dbReference type="ChEBI" id="CHEBI:136067"/>
    </reaction>
</comment>
<dbReference type="SUPFAM" id="SSF51412">
    <property type="entry name" value="Inosine monophosphate dehydrogenase (IMPDH)"/>
    <property type="match status" value="1"/>
</dbReference>
<dbReference type="RefSeq" id="WP_084766910.1">
    <property type="nucleotide sequence ID" value="NZ_JXSQ01000007.1"/>
</dbReference>
<gene>
    <name evidence="10" type="ORF">SD72_07400</name>
</gene>
<keyword evidence="3" id="KW-0216">Detoxification</keyword>
<dbReference type="Pfam" id="PF03060">
    <property type="entry name" value="NMO"/>
    <property type="match status" value="1"/>
</dbReference>
<sequence>MTASFLSSELPLIAAPMAGGATTVALSSGAASAGAYPFLAGGYKTVPALAAEIAALRPLAGPLGVNLFVPDPAGFGATESERALFAGYAAEIADEAASYGLELDAEPQQDDDAWADKLALLLQDPVEVVSLTFGIPAWRDITALQRAGSAVLATVTTQAEARAADEAGVDGLIVQGPRAGGHSATWDPRHTVSDGRTADLVAAVRAVTRLPLVATGGVDGPEAVNELIAAGAASVAVGTLLLRTDEAGTSTTHREALASEAFTETTLTRVFTGRPARGLRNGFIERHEHREITGYPAVHHLTRELRKRAGAAGDSDRLHLWAGTGYRAARAEPVAGTLAWLASGL</sequence>
<dbReference type="GO" id="GO:0009636">
    <property type="term" value="P:response to toxic substance"/>
    <property type="evidence" value="ECO:0007669"/>
    <property type="project" value="UniProtKB-KW"/>
</dbReference>
<comment type="cofactor">
    <cofactor evidence="1">
        <name>FMN</name>
        <dbReference type="ChEBI" id="CHEBI:58210"/>
    </cofactor>
</comment>
<protein>
    <recommendedName>
        <fullName evidence="8">Propionate 3-nitronate monooxygenase</fullName>
    </recommendedName>
</protein>
<dbReference type="EMBL" id="JXSQ01000007">
    <property type="protein sequence ID" value="KIP52770.1"/>
    <property type="molecule type" value="Genomic_DNA"/>
</dbReference>
<dbReference type="GO" id="GO:0006207">
    <property type="term" value="P:'de novo' pyrimidine nucleobase biosynthetic process"/>
    <property type="evidence" value="ECO:0007669"/>
    <property type="project" value="InterPro"/>
</dbReference>
<dbReference type="PROSITE" id="PS00912">
    <property type="entry name" value="DHODEHASE_2"/>
    <property type="match status" value="1"/>
</dbReference>
<comment type="similarity">
    <text evidence="2">Belongs to the nitronate monooxygenase family. NMO class I subfamily.</text>
</comment>
<proteinExistence type="inferred from homology"/>
<keyword evidence="11" id="KW-1185">Reference proteome</keyword>